<dbReference type="Gene3D" id="3.40.91.30">
    <property type="match status" value="1"/>
</dbReference>
<dbReference type="GO" id="GO:0003677">
    <property type="term" value="F:DNA binding"/>
    <property type="evidence" value="ECO:0007669"/>
    <property type="project" value="UniProtKB-KW"/>
</dbReference>
<keyword evidence="2" id="KW-0238">DNA-binding</keyword>
<evidence type="ECO:0000313" key="2">
    <source>
        <dbReference type="EMBL" id="MFB2880267.1"/>
    </source>
</evidence>
<keyword evidence="3" id="KW-1185">Reference proteome</keyword>
<dbReference type="Proteomes" id="UP001576774">
    <property type="component" value="Unassembled WGS sequence"/>
</dbReference>
<gene>
    <name evidence="2" type="ORF">ACE1CC_25755</name>
</gene>
<evidence type="ECO:0000259" key="1">
    <source>
        <dbReference type="Pfam" id="PF07460"/>
    </source>
</evidence>
<dbReference type="RefSeq" id="WP_413273288.1">
    <property type="nucleotide sequence ID" value="NZ_JBHFNQ010000200.1"/>
</dbReference>
<feature type="domain" description="Nuclease associated modular" evidence="1">
    <location>
        <begin position="97"/>
        <end position="116"/>
    </location>
</feature>
<organism evidence="2 3">
    <name type="scientific">Floridaenema aerugineum BLCC-F46</name>
    <dbReference type="NCBI Taxonomy" id="3153654"/>
    <lineage>
        <taxon>Bacteria</taxon>
        <taxon>Bacillati</taxon>
        <taxon>Cyanobacteriota</taxon>
        <taxon>Cyanophyceae</taxon>
        <taxon>Oscillatoriophycideae</taxon>
        <taxon>Aerosakkonematales</taxon>
        <taxon>Aerosakkonemataceae</taxon>
        <taxon>Floridanema</taxon>
        <taxon>Floridanema aerugineum</taxon>
    </lineage>
</organism>
<dbReference type="InterPro" id="IPR003611">
    <property type="entry name" value="NUMOD3"/>
</dbReference>
<accession>A0ABV4XBU0</accession>
<comment type="caution">
    <text evidence="2">The sequence shown here is derived from an EMBL/GenBank/DDBJ whole genome shotgun (WGS) entry which is preliminary data.</text>
</comment>
<sequence>MNIAWTYEHKTYTLSNGVRYKPDFLLETGEYVEIKGVFNFQYDLAKIQRFESEYNVKVSILQEKDLRRLIKPTPFVFEHLKQEWKARTKVRGMDNFGKRNPMYGVTQSESTKAKIRAKAKARFEDPAFREKFLNSPKRKAYHQSRIGKKTGTLVPRISLICEICQRSFEVVQHKASKRRFCSKHCSIQAQHGKTSMTDSGIRSLTYAFALTNSEQLFSAKLNQLKDIFQPLLDSIKKEYNILDIRTICQIVVGIPCSRKEFLYHLRSYVQNVRGATTN</sequence>
<name>A0ABV4XBU0_9CYAN</name>
<dbReference type="EMBL" id="JBHFNQ010000200">
    <property type="protein sequence ID" value="MFB2880267.1"/>
    <property type="molecule type" value="Genomic_DNA"/>
</dbReference>
<reference evidence="2 3" key="1">
    <citation type="submission" date="2024-09" db="EMBL/GenBank/DDBJ databases">
        <title>Floridaenema gen nov. (Aerosakkonemataceae, Aerosakkonematales ord. nov., Cyanobacteria) from benthic tropical and subtropical fresh waters, with the description of four new species.</title>
        <authorList>
            <person name="Moretto J.A."/>
            <person name="Berthold D.E."/>
            <person name="Lefler F.W."/>
            <person name="Huang I.-S."/>
            <person name="Laughinghouse H. IV."/>
        </authorList>
    </citation>
    <scope>NUCLEOTIDE SEQUENCE [LARGE SCALE GENOMIC DNA]</scope>
    <source>
        <strain evidence="2 3">BLCC-F46</strain>
    </source>
</reference>
<proteinExistence type="predicted"/>
<evidence type="ECO:0000313" key="3">
    <source>
        <dbReference type="Proteomes" id="UP001576774"/>
    </source>
</evidence>
<protein>
    <submittedName>
        <fullName evidence="2">NUMOD3 domain-containing DNA-binding protein</fullName>
    </submittedName>
</protein>
<dbReference type="Pfam" id="PF07460">
    <property type="entry name" value="NUMOD3"/>
    <property type="match status" value="1"/>
</dbReference>